<protein>
    <submittedName>
        <fullName evidence="1">Uncharacterized protein</fullName>
    </submittedName>
</protein>
<dbReference type="EMBL" id="AP022606">
    <property type="protein sequence ID" value="BBZ10759.1"/>
    <property type="molecule type" value="Genomic_DNA"/>
</dbReference>
<sequence>MIRGKPALRRYWTLALHRIPDLRVVVECVYQGIDTIVITYRNQNNESVSEVLRFSDDVVIEGYGTYVVAAQGEK</sequence>
<evidence type="ECO:0000313" key="1">
    <source>
        <dbReference type="EMBL" id="BBZ10759.1"/>
    </source>
</evidence>
<proteinExistence type="predicted"/>
<organism evidence="1 2">
    <name type="scientific">Mycobacterium branderi</name>
    <dbReference type="NCBI Taxonomy" id="43348"/>
    <lineage>
        <taxon>Bacteria</taxon>
        <taxon>Bacillati</taxon>
        <taxon>Actinomycetota</taxon>
        <taxon>Actinomycetes</taxon>
        <taxon>Mycobacteriales</taxon>
        <taxon>Mycobacteriaceae</taxon>
        <taxon>Mycobacterium</taxon>
    </lineage>
</organism>
<dbReference type="SUPFAM" id="SSF54427">
    <property type="entry name" value="NTF2-like"/>
    <property type="match status" value="1"/>
</dbReference>
<accession>A0ABM7KHW5</accession>
<evidence type="ECO:0000313" key="2">
    <source>
        <dbReference type="Proteomes" id="UP000467379"/>
    </source>
</evidence>
<reference evidence="1 2" key="1">
    <citation type="journal article" date="2019" name="Emerg. Microbes Infect.">
        <title>Comprehensive subspecies identification of 175 nontuberculous mycobacteria species based on 7547 genomic profiles.</title>
        <authorList>
            <person name="Matsumoto Y."/>
            <person name="Kinjo T."/>
            <person name="Motooka D."/>
            <person name="Nabeya D."/>
            <person name="Jung N."/>
            <person name="Uechi K."/>
            <person name="Horii T."/>
            <person name="Iida T."/>
            <person name="Fujita J."/>
            <person name="Nakamura S."/>
        </authorList>
    </citation>
    <scope>NUCLEOTIDE SEQUENCE [LARGE SCALE GENOMIC DNA]</scope>
    <source>
        <strain evidence="1 2">JCM 12687</strain>
    </source>
</reference>
<gene>
    <name evidence="1" type="ORF">MBRA_09540</name>
</gene>
<keyword evidence="2" id="KW-1185">Reference proteome</keyword>
<name>A0ABM7KHW5_9MYCO</name>
<dbReference type="Gene3D" id="3.10.450.50">
    <property type="match status" value="1"/>
</dbReference>
<dbReference type="Proteomes" id="UP000467379">
    <property type="component" value="Chromosome"/>
</dbReference>
<dbReference type="InterPro" id="IPR032710">
    <property type="entry name" value="NTF2-like_dom_sf"/>
</dbReference>